<evidence type="ECO:0000313" key="9">
    <source>
        <dbReference type="EMBL" id="MBR0575581.1"/>
    </source>
</evidence>
<evidence type="ECO:0000256" key="3">
    <source>
        <dbReference type="ARBA" id="ARBA00022475"/>
    </source>
</evidence>
<organism evidence="9 10">
    <name type="scientific">Proteiniclasticum sediminis</name>
    <dbReference type="NCBI Taxonomy" id="2804028"/>
    <lineage>
        <taxon>Bacteria</taxon>
        <taxon>Bacillati</taxon>
        <taxon>Bacillota</taxon>
        <taxon>Clostridia</taxon>
        <taxon>Eubacteriales</taxon>
        <taxon>Clostridiaceae</taxon>
        <taxon>Proteiniclasticum</taxon>
    </lineage>
</organism>
<feature type="transmembrane region" description="Helical" evidence="7">
    <location>
        <begin position="21"/>
        <end position="41"/>
    </location>
</feature>
<feature type="transmembrane region" description="Helical" evidence="7">
    <location>
        <begin position="178"/>
        <end position="199"/>
    </location>
</feature>
<evidence type="ECO:0000256" key="6">
    <source>
        <dbReference type="ARBA" id="ARBA00023136"/>
    </source>
</evidence>
<evidence type="ECO:0000313" key="10">
    <source>
        <dbReference type="Proteomes" id="UP000675379"/>
    </source>
</evidence>
<evidence type="ECO:0000256" key="5">
    <source>
        <dbReference type="ARBA" id="ARBA00022989"/>
    </source>
</evidence>
<comment type="subcellular location">
    <subcellularLocation>
        <location evidence="1">Cell membrane</location>
        <topology evidence="1">Multi-pass membrane protein</topology>
    </subcellularLocation>
</comment>
<keyword evidence="10" id="KW-1185">Reference proteome</keyword>
<evidence type="ECO:0000256" key="1">
    <source>
        <dbReference type="ARBA" id="ARBA00004651"/>
    </source>
</evidence>
<sequence length="229" mass="25432">MNEETIDLSTLWRIIKKKMNVIVIITILITMASGIFTFFLIEPKYTSTVAVFINDVRQDEKTTGQTINDINMYQKLVDTYAEITKSRTVAEDVIKELDLDLGIGDIREMISTSPKGNTQFLNLSVTSTDRELAYKVANQLALSLKTVSGDLRGTDIVQILDSANVPSSPSSPNVKMNLAVGFVLGLMLSVFGVFLLEFLDKTVKDKEFIMNDLDLPFLGAIPYDAKMSS</sequence>
<feature type="domain" description="Polysaccharide chain length determinant N-terminal" evidence="8">
    <location>
        <begin position="4"/>
        <end position="97"/>
    </location>
</feature>
<proteinExistence type="inferred from homology"/>
<evidence type="ECO:0000256" key="4">
    <source>
        <dbReference type="ARBA" id="ARBA00022692"/>
    </source>
</evidence>
<dbReference type="RefSeq" id="WP_211800107.1">
    <property type="nucleotide sequence ID" value="NZ_JAGSCS010000004.1"/>
</dbReference>
<comment type="similarity">
    <text evidence="2">Belongs to the CpsC/CapA family.</text>
</comment>
<dbReference type="GO" id="GO:0005886">
    <property type="term" value="C:plasma membrane"/>
    <property type="evidence" value="ECO:0007669"/>
    <property type="project" value="UniProtKB-SubCell"/>
</dbReference>
<dbReference type="EMBL" id="JAGSCS010000004">
    <property type="protein sequence ID" value="MBR0575581.1"/>
    <property type="molecule type" value="Genomic_DNA"/>
</dbReference>
<dbReference type="AlphaFoldDB" id="A0A941CMU2"/>
<keyword evidence="6 7" id="KW-0472">Membrane</keyword>
<dbReference type="PANTHER" id="PTHR32309">
    <property type="entry name" value="TYROSINE-PROTEIN KINASE"/>
    <property type="match status" value="1"/>
</dbReference>
<dbReference type="PANTHER" id="PTHR32309:SF13">
    <property type="entry name" value="FERRIC ENTEROBACTIN TRANSPORT PROTEIN FEPE"/>
    <property type="match status" value="1"/>
</dbReference>
<gene>
    <name evidence="9" type="ORF">KCG48_04410</name>
</gene>
<name>A0A941CMU2_9CLOT</name>
<dbReference type="Proteomes" id="UP000675379">
    <property type="component" value="Unassembled WGS sequence"/>
</dbReference>
<comment type="caution">
    <text evidence="9">The sequence shown here is derived from an EMBL/GenBank/DDBJ whole genome shotgun (WGS) entry which is preliminary data.</text>
</comment>
<dbReference type="InterPro" id="IPR003856">
    <property type="entry name" value="LPS_length_determ_N"/>
</dbReference>
<keyword evidence="3" id="KW-1003">Cell membrane</keyword>
<dbReference type="Pfam" id="PF02706">
    <property type="entry name" value="Wzz"/>
    <property type="match status" value="1"/>
</dbReference>
<reference evidence="9" key="1">
    <citation type="submission" date="2021-04" db="EMBL/GenBank/DDBJ databases">
        <title>Proteiniclasticum sedimins sp. nov., an obligate anaerobic bacterium isolated from anaerobic sludge.</title>
        <authorList>
            <person name="Liu J."/>
        </authorList>
    </citation>
    <scope>NUCLEOTIDE SEQUENCE</scope>
    <source>
        <strain evidence="9">BAD-10</strain>
    </source>
</reference>
<keyword evidence="5 7" id="KW-1133">Transmembrane helix</keyword>
<protein>
    <submittedName>
        <fullName evidence="9">Lipopolysaccharide biosynthesis protein</fullName>
    </submittedName>
</protein>
<evidence type="ECO:0000256" key="2">
    <source>
        <dbReference type="ARBA" id="ARBA00006683"/>
    </source>
</evidence>
<dbReference type="GO" id="GO:0004713">
    <property type="term" value="F:protein tyrosine kinase activity"/>
    <property type="evidence" value="ECO:0007669"/>
    <property type="project" value="TreeGrafter"/>
</dbReference>
<keyword evidence="4 7" id="KW-0812">Transmembrane</keyword>
<accession>A0A941CMU2</accession>
<evidence type="ECO:0000259" key="8">
    <source>
        <dbReference type="Pfam" id="PF02706"/>
    </source>
</evidence>
<dbReference type="InterPro" id="IPR050445">
    <property type="entry name" value="Bact_polysacc_biosynth/exp"/>
</dbReference>
<evidence type="ECO:0000256" key="7">
    <source>
        <dbReference type="SAM" id="Phobius"/>
    </source>
</evidence>